<protein>
    <recommendedName>
        <fullName evidence="4">Flagellar assembly protein FliH/Type III secretion system HrpE domain-containing protein</fullName>
    </recommendedName>
</protein>
<dbReference type="EMBL" id="JOMO01000003">
    <property type="protein sequence ID" value="OUI85288.1"/>
    <property type="molecule type" value="Genomic_DNA"/>
</dbReference>
<accession>A0A252A6S5</accession>
<organism evidence="2 3">
    <name type="scientific">Acetobacter orientalis</name>
    <dbReference type="NCBI Taxonomy" id="146474"/>
    <lineage>
        <taxon>Bacteria</taxon>
        <taxon>Pseudomonadati</taxon>
        <taxon>Pseudomonadota</taxon>
        <taxon>Alphaproteobacteria</taxon>
        <taxon>Acetobacterales</taxon>
        <taxon>Acetobacteraceae</taxon>
        <taxon>Acetobacter</taxon>
    </lineage>
</organism>
<feature type="compositionally biased region" description="Acidic residues" evidence="1">
    <location>
        <begin position="34"/>
        <end position="44"/>
    </location>
</feature>
<reference evidence="2 3" key="1">
    <citation type="submission" date="2014-06" db="EMBL/GenBank/DDBJ databases">
        <authorList>
            <person name="Ju J."/>
            <person name="Zhang J."/>
        </authorList>
    </citation>
    <scope>NUCLEOTIDE SEQUENCE [LARGE SCALE GENOMIC DNA]</scope>
    <source>
        <strain evidence="2">DmW_045</strain>
    </source>
</reference>
<gene>
    <name evidence="2" type="ORF">HK12_06335</name>
</gene>
<dbReference type="AlphaFoldDB" id="A0A252A6S5"/>
<proteinExistence type="predicted"/>
<evidence type="ECO:0000256" key="1">
    <source>
        <dbReference type="SAM" id="MobiDB-lite"/>
    </source>
</evidence>
<sequence>MAEPLSSAQRLSRLFYELEDFGAPPPKPVAPVVETEEAAEEKEPEPDRVSLLQIEFDAHIAAARQEGIAQGRAETEEALRAQYDAYVATLVDGLRQENQRRYAVVEQAADAFVQTVVESVTQLTKLPPEVLQGVQRNLVADAADFVRECEGRVRVVCSAHDAPLLKGILGESAESEIDVQEDVAAGNIHIVTAGNSILIDTQQWQHAVLEKLVKTVTALAQQGMSKEESRRVEP</sequence>
<dbReference type="Proteomes" id="UP000194639">
    <property type="component" value="Unassembled WGS sequence"/>
</dbReference>
<name>A0A252A6S5_9PROT</name>
<evidence type="ECO:0000313" key="3">
    <source>
        <dbReference type="Proteomes" id="UP000194639"/>
    </source>
</evidence>
<comment type="caution">
    <text evidence="2">The sequence shown here is derived from an EMBL/GenBank/DDBJ whole genome shotgun (WGS) entry which is preliminary data.</text>
</comment>
<evidence type="ECO:0000313" key="2">
    <source>
        <dbReference type="EMBL" id="OUI85288.1"/>
    </source>
</evidence>
<dbReference type="RefSeq" id="WP_086551525.1">
    <property type="nucleotide sequence ID" value="NZ_JOMO01000003.1"/>
</dbReference>
<evidence type="ECO:0008006" key="4">
    <source>
        <dbReference type="Google" id="ProtNLM"/>
    </source>
</evidence>
<feature type="region of interest" description="Disordered" evidence="1">
    <location>
        <begin position="20"/>
        <end position="47"/>
    </location>
</feature>